<evidence type="ECO:0000256" key="8">
    <source>
        <dbReference type="ARBA" id="ARBA00048679"/>
    </source>
</evidence>
<dbReference type="AlphaFoldDB" id="A0A8K0TS00"/>
<dbReference type="SUPFAM" id="SSF56112">
    <property type="entry name" value="Protein kinase-like (PK-like)"/>
    <property type="match status" value="1"/>
</dbReference>
<sequence>MHIDHTMALDQHSIDRDAITSTDEFMSSPDDFEVVQKIGRGRRAEVFHAVRMSDRRVFAIKIFKPPNDQRARNEMEILQELRGCPNIVSLITAVEDQQGGRISLVFELVQSMDYHSVFPKLKPGEIRHYFRQLIAALSYAHDKAIMHRNVRPLNIIIDPVKKQLKLSGWGSSTRFAPGTTYEVTVGTAFKAPELLLSFGEYDQSIDMWGVGDMLASVVFKKDPFFHGIGILDQLDRIAQVLGTGGLLNWVEKYDMEAMDVEEVAVHERRRWSSLVNEENRDRADHDALSLLDGILRWDHEDRLTAQAALMHPFFSSSSSEEG</sequence>
<evidence type="ECO:0000256" key="4">
    <source>
        <dbReference type="ARBA" id="ARBA00022741"/>
    </source>
</evidence>
<evidence type="ECO:0000313" key="10">
    <source>
        <dbReference type="EMBL" id="KAH7368409.1"/>
    </source>
</evidence>
<dbReference type="PANTHER" id="PTHR24054">
    <property type="entry name" value="CASEIN KINASE II SUBUNIT ALPHA"/>
    <property type="match status" value="1"/>
</dbReference>
<keyword evidence="11" id="KW-1185">Reference proteome</keyword>
<dbReference type="OrthoDB" id="10254671at2759"/>
<dbReference type="PROSITE" id="PS50011">
    <property type="entry name" value="PROTEIN_KINASE_DOM"/>
    <property type="match status" value="1"/>
</dbReference>
<dbReference type="SMART" id="SM00220">
    <property type="entry name" value="S_TKc"/>
    <property type="match status" value="1"/>
</dbReference>
<reference evidence="10" key="1">
    <citation type="journal article" date="2021" name="Nat. Commun.">
        <title>Genetic determinants of endophytism in the Arabidopsis root mycobiome.</title>
        <authorList>
            <person name="Mesny F."/>
            <person name="Miyauchi S."/>
            <person name="Thiergart T."/>
            <person name="Pickel B."/>
            <person name="Atanasova L."/>
            <person name="Karlsson M."/>
            <person name="Huettel B."/>
            <person name="Barry K.W."/>
            <person name="Haridas S."/>
            <person name="Chen C."/>
            <person name="Bauer D."/>
            <person name="Andreopoulos W."/>
            <person name="Pangilinan J."/>
            <person name="LaButti K."/>
            <person name="Riley R."/>
            <person name="Lipzen A."/>
            <person name="Clum A."/>
            <person name="Drula E."/>
            <person name="Henrissat B."/>
            <person name="Kohler A."/>
            <person name="Grigoriev I.V."/>
            <person name="Martin F.M."/>
            <person name="Hacquard S."/>
        </authorList>
    </citation>
    <scope>NUCLEOTIDE SEQUENCE</scope>
    <source>
        <strain evidence="10">MPI-CAGE-AT-0016</strain>
    </source>
</reference>
<comment type="caution">
    <text evidence="10">The sequence shown here is derived from an EMBL/GenBank/DDBJ whole genome shotgun (WGS) entry which is preliminary data.</text>
</comment>
<dbReference type="Proteomes" id="UP000813385">
    <property type="component" value="Unassembled WGS sequence"/>
</dbReference>
<dbReference type="PANTHER" id="PTHR24054:SF0">
    <property type="entry name" value="CASEIN KINASE II SUBUNIT ALPHA"/>
    <property type="match status" value="1"/>
</dbReference>
<keyword evidence="3" id="KW-0808">Transferase</keyword>
<accession>A0A8K0TS00</accession>
<dbReference type="InterPro" id="IPR045216">
    <property type="entry name" value="CK2_alpha"/>
</dbReference>
<dbReference type="GO" id="GO:0005524">
    <property type="term" value="F:ATP binding"/>
    <property type="evidence" value="ECO:0007669"/>
    <property type="project" value="UniProtKB-KW"/>
</dbReference>
<dbReference type="Pfam" id="PF00069">
    <property type="entry name" value="Pkinase"/>
    <property type="match status" value="1"/>
</dbReference>
<keyword evidence="4" id="KW-0547">Nucleotide-binding</keyword>
<evidence type="ECO:0000313" key="11">
    <source>
        <dbReference type="Proteomes" id="UP000813385"/>
    </source>
</evidence>
<evidence type="ECO:0000256" key="1">
    <source>
        <dbReference type="ARBA" id="ARBA00012513"/>
    </source>
</evidence>
<evidence type="ECO:0000256" key="7">
    <source>
        <dbReference type="ARBA" id="ARBA00047899"/>
    </source>
</evidence>
<comment type="catalytic activity">
    <reaction evidence="7">
        <text>L-threonyl-[protein] + ATP = O-phospho-L-threonyl-[protein] + ADP + H(+)</text>
        <dbReference type="Rhea" id="RHEA:46608"/>
        <dbReference type="Rhea" id="RHEA-COMP:11060"/>
        <dbReference type="Rhea" id="RHEA-COMP:11605"/>
        <dbReference type="ChEBI" id="CHEBI:15378"/>
        <dbReference type="ChEBI" id="CHEBI:30013"/>
        <dbReference type="ChEBI" id="CHEBI:30616"/>
        <dbReference type="ChEBI" id="CHEBI:61977"/>
        <dbReference type="ChEBI" id="CHEBI:456216"/>
        <dbReference type="EC" id="2.7.11.1"/>
    </reaction>
</comment>
<evidence type="ECO:0000256" key="5">
    <source>
        <dbReference type="ARBA" id="ARBA00022777"/>
    </source>
</evidence>
<dbReference type="GO" id="GO:0004674">
    <property type="term" value="F:protein serine/threonine kinase activity"/>
    <property type="evidence" value="ECO:0007669"/>
    <property type="project" value="UniProtKB-KW"/>
</dbReference>
<dbReference type="CDD" id="cd14132">
    <property type="entry name" value="STKc_CK2_alpha"/>
    <property type="match status" value="1"/>
</dbReference>
<dbReference type="InterPro" id="IPR000719">
    <property type="entry name" value="Prot_kinase_dom"/>
</dbReference>
<evidence type="ECO:0000256" key="3">
    <source>
        <dbReference type="ARBA" id="ARBA00022679"/>
    </source>
</evidence>
<gene>
    <name evidence="10" type="ORF">B0T11DRAFT_276993</name>
</gene>
<dbReference type="EC" id="2.7.11.1" evidence="1"/>
<keyword evidence="6" id="KW-0067">ATP-binding</keyword>
<dbReference type="InterPro" id="IPR011009">
    <property type="entry name" value="Kinase-like_dom_sf"/>
</dbReference>
<dbReference type="Gene3D" id="1.10.510.10">
    <property type="entry name" value="Transferase(Phosphotransferase) domain 1"/>
    <property type="match status" value="1"/>
</dbReference>
<organism evidence="10 11">
    <name type="scientific">Plectosphaerella cucumerina</name>
    <dbReference type="NCBI Taxonomy" id="40658"/>
    <lineage>
        <taxon>Eukaryota</taxon>
        <taxon>Fungi</taxon>
        <taxon>Dikarya</taxon>
        <taxon>Ascomycota</taxon>
        <taxon>Pezizomycotina</taxon>
        <taxon>Sordariomycetes</taxon>
        <taxon>Hypocreomycetidae</taxon>
        <taxon>Glomerellales</taxon>
        <taxon>Plectosphaerellaceae</taxon>
        <taxon>Plectosphaerella</taxon>
    </lineage>
</organism>
<protein>
    <recommendedName>
        <fullName evidence="1">non-specific serine/threonine protein kinase</fullName>
        <ecNumber evidence="1">2.7.11.1</ecNumber>
    </recommendedName>
</protein>
<comment type="catalytic activity">
    <reaction evidence="8">
        <text>L-seryl-[protein] + ATP = O-phospho-L-seryl-[protein] + ADP + H(+)</text>
        <dbReference type="Rhea" id="RHEA:17989"/>
        <dbReference type="Rhea" id="RHEA-COMP:9863"/>
        <dbReference type="Rhea" id="RHEA-COMP:11604"/>
        <dbReference type="ChEBI" id="CHEBI:15378"/>
        <dbReference type="ChEBI" id="CHEBI:29999"/>
        <dbReference type="ChEBI" id="CHEBI:30616"/>
        <dbReference type="ChEBI" id="CHEBI:83421"/>
        <dbReference type="ChEBI" id="CHEBI:456216"/>
        <dbReference type="EC" id="2.7.11.1"/>
    </reaction>
</comment>
<name>A0A8K0TS00_9PEZI</name>
<keyword evidence="2" id="KW-0723">Serine/threonine-protein kinase</keyword>
<dbReference type="GO" id="GO:0005829">
    <property type="term" value="C:cytosol"/>
    <property type="evidence" value="ECO:0007669"/>
    <property type="project" value="TreeGrafter"/>
</dbReference>
<dbReference type="EMBL" id="JAGPXD010000002">
    <property type="protein sequence ID" value="KAH7368409.1"/>
    <property type="molecule type" value="Genomic_DNA"/>
</dbReference>
<dbReference type="GO" id="GO:0005956">
    <property type="term" value="C:protein kinase CK2 complex"/>
    <property type="evidence" value="ECO:0007669"/>
    <property type="project" value="TreeGrafter"/>
</dbReference>
<evidence type="ECO:0000256" key="2">
    <source>
        <dbReference type="ARBA" id="ARBA00022527"/>
    </source>
</evidence>
<dbReference type="GO" id="GO:0051726">
    <property type="term" value="P:regulation of cell cycle"/>
    <property type="evidence" value="ECO:0007669"/>
    <property type="project" value="TreeGrafter"/>
</dbReference>
<proteinExistence type="predicted"/>
<evidence type="ECO:0000259" key="9">
    <source>
        <dbReference type="PROSITE" id="PS50011"/>
    </source>
</evidence>
<dbReference type="FunFam" id="3.30.200.20:FF:000088">
    <property type="entry name" value="Casein kinase II subunit alpha"/>
    <property type="match status" value="1"/>
</dbReference>
<feature type="domain" description="Protein kinase" evidence="9">
    <location>
        <begin position="32"/>
        <end position="314"/>
    </location>
</feature>
<evidence type="ECO:0000256" key="6">
    <source>
        <dbReference type="ARBA" id="ARBA00022840"/>
    </source>
</evidence>
<keyword evidence="5 10" id="KW-0418">Kinase</keyword>
<dbReference type="GO" id="GO:0005634">
    <property type="term" value="C:nucleus"/>
    <property type="evidence" value="ECO:0007669"/>
    <property type="project" value="TreeGrafter"/>
</dbReference>
<dbReference type="Gene3D" id="3.30.200.20">
    <property type="entry name" value="Phosphorylase Kinase, domain 1"/>
    <property type="match status" value="1"/>
</dbReference>